<name>A0A8S2VAH6_9BILA</name>
<evidence type="ECO:0000259" key="1">
    <source>
        <dbReference type="PROSITE" id="PS50168"/>
    </source>
</evidence>
<organism evidence="2 3">
    <name type="scientific">Didymodactylos carnosus</name>
    <dbReference type="NCBI Taxonomy" id="1234261"/>
    <lineage>
        <taxon>Eukaryota</taxon>
        <taxon>Metazoa</taxon>
        <taxon>Spiralia</taxon>
        <taxon>Gnathifera</taxon>
        <taxon>Rotifera</taxon>
        <taxon>Eurotatoria</taxon>
        <taxon>Bdelloidea</taxon>
        <taxon>Philodinida</taxon>
        <taxon>Philodinidae</taxon>
        <taxon>Didymodactylos</taxon>
    </lineage>
</organism>
<accession>A0A8S2VAH6</accession>
<protein>
    <recommendedName>
        <fullName evidence="1">DED domain-containing protein</fullName>
    </recommendedName>
</protein>
<dbReference type="InterPro" id="IPR011029">
    <property type="entry name" value="DEATH-like_dom_sf"/>
</dbReference>
<dbReference type="InterPro" id="IPR001875">
    <property type="entry name" value="DED_dom"/>
</dbReference>
<sequence>MDNDYELRKLLLNTEFALSDDDKDYLIFVIGSDIGKRLQNSKLIDVFEALIERNKISSNNLDYLIERLEAIKRLDVAQYLKALEISPSGLSSNLINTRELTDIDEVENTNITYENESSESSKLLQKIPDKYLLLINRALSQRNTVIDSDTYQSSGLISCRLTEYYYLKKVEEQSISNSLPCFLSFCLVLPNLSGQFGPLSYSPHLKLIEDDDNLKQELVYYIEKKYKKSAKTIGLKKANKLIRYLQTHRIKLNQIDLIIFNVCTRRRINNKSNEDEIQSYITLMNYLNDLHLSIDQKPRIIVIRTKPDQEVSVWDELICTYNQH</sequence>
<dbReference type="SUPFAM" id="SSF47986">
    <property type="entry name" value="DEATH domain"/>
    <property type="match status" value="1"/>
</dbReference>
<dbReference type="EMBL" id="CAJOBC010089448">
    <property type="protein sequence ID" value="CAF4380621.1"/>
    <property type="molecule type" value="Genomic_DNA"/>
</dbReference>
<reference evidence="2" key="1">
    <citation type="submission" date="2021-02" db="EMBL/GenBank/DDBJ databases">
        <authorList>
            <person name="Nowell W R."/>
        </authorList>
    </citation>
    <scope>NUCLEOTIDE SEQUENCE</scope>
</reference>
<dbReference type="Proteomes" id="UP000681722">
    <property type="component" value="Unassembled WGS sequence"/>
</dbReference>
<gene>
    <name evidence="2" type="ORF">SRO942_LOCUS38336</name>
</gene>
<dbReference type="SMART" id="SM00031">
    <property type="entry name" value="DED"/>
    <property type="match status" value="1"/>
</dbReference>
<comment type="caution">
    <text evidence="2">The sequence shown here is derived from an EMBL/GenBank/DDBJ whole genome shotgun (WGS) entry which is preliminary data.</text>
</comment>
<dbReference type="AlphaFoldDB" id="A0A8S2VAH6"/>
<dbReference type="PROSITE" id="PS50168">
    <property type="entry name" value="DED"/>
    <property type="match status" value="1"/>
</dbReference>
<dbReference type="GO" id="GO:0042981">
    <property type="term" value="P:regulation of apoptotic process"/>
    <property type="evidence" value="ECO:0007669"/>
    <property type="project" value="InterPro"/>
</dbReference>
<evidence type="ECO:0000313" key="2">
    <source>
        <dbReference type="EMBL" id="CAF4380621.1"/>
    </source>
</evidence>
<dbReference type="OrthoDB" id="100767at2759"/>
<proteinExistence type="predicted"/>
<evidence type="ECO:0000313" key="3">
    <source>
        <dbReference type="Proteomes" id="UP000681722"/>
    </source>
</evidence>
<feature type="domain" description="DED" evidence="1">
    <location>
        <begin position="6"/>
        <end position="82"/>
    </location>
</feature>
<dbReference type="Pfam" id="PF01335">
    <property type="entry name" value="DED"/>
    <property type="match status" value="1"/>
</dbReference>
<dbReference type="Gene3D" id="1.10.533.10">
    <property type="entry name" value="Death Domain, Fas"/>
    <property type="match status" value="1"/>
</dbReference>